<dbReference type="PANTHER" id="PTHR34322:SF2">
    <property type="entry name" value="TRANSPOSASE IS200-LIKE DOMAIN-CONTAINING PROTEIN"/>
    <property type="match status" value="1"/>
</dbReference>
<evidence type="ECO:0000313" key="1">
    <source>
        <dbReference type="EMBL" id="KKS84326.1"/>
    </source>
</evidence>
<reference evidence="1 2" key="1">
    <citation type="journal article" date="2015" name="Nature">
        <title>rRNA introns, odd ribosomes, and small enigmatic genomes across a large radiation of phyla.</title>
        <authorList>
            <person name="Brown C.T."/>
            <person name="Hug L.A."/>
            <person name="Thomas B.C."/>
            <person name="Sharon I."/>
            <person name="Castelle C.J."/>
            <person name="Singh A."/>
            <person name="Wilkins M.J."/>
            <person name="Williams K.H."/>
            <person name="Banfield J.F."/>
        </authorList>
    </citation>
    <scope>NUCLEOTIDE SEQUENCE [LARGE SCALE GENOMIC DNA]</scope>
</reference>
<dbReference type="EMBL" id="LCFD01000032">
    <property type="protein sequence ID" value="KKS84326.1"/>
    <property type="molecule type" value="Genomic_DNA"/>
</dbReference>
<evidence type="ECO:0008006" key="3">
    <source>
        <dbReference type="Google" id="ProtNLM"/>
    </source>
</evidence>
<dbReference type="GO" id="GO:0004803">
    <property type="term" value="F:transposase activity"/>
    <property type="evidence" value="ECO:0007669"/>
    <property type="project" value="InterPro"/>
</dbReference>
<sequence>MSRVINSYVKYINTKHKRVGPLFQGVFKAVLVETDEQLLHLSRYIHMNAYASGIVSEKSLFSYPWSSLSAYCNDQPSFVDKTFILSNFRSISDYKKFISDQTNYAKELEAIKHLILEET</sequence>
<dbReference type="PANTHER" id="PTHR34322">
    <property type="entry name" value="TRANSPOSASE, Y1_TNP DOMAIN-CONTAINING"/>
    <property type="match status" value="1"/>
</dbReference>
<name>A0A0G1EMR3_9BACT</name>
<protein>
    <recommendedName>
        <fullName evidence="3">Transposase IS200-like domain-containing protein</fullName>
    </recommendedName>
</protein>
<comment type="caution">
    <text evidence="1">The sequence shown here is derived from an EMBL/GenBank/DDBJ whole genome shotgun (WGS) entry which is preliminary data.</text>
</comment>
<gene>
    <name evidence="1" type="ORF">UV61_C0032G0002</name>
</gene>
<organism evidence="1 2">
    <name type="scientific">Candidatus Gottesmanbacteria bacterium GW2011_GWB1_43_11</name>
    <dbReference type="NCBI Taxonomy" id="1618446"/>
    <lineage>
        <taxon>Bacteria</taxon>
        <taxon>Candidatus Gottesmaniibacteriota</taxon>
    </lineage>
</organism>
<dbReference type="GO" id="GO:0003677">
    <property type="term" value="F:DNA binding"/>
    <property type="evidence" value="ECO:0007669"/>
    <property type="project" value="InterPro"/>
</dbReference>
<evidence type="ECO:0000313" key="2">
    <source>
        <dbReference type="Proteomes" id="UP000034050"/>
    </source>
</evidence>
<dbReference type="AlphaFoldDB" id="A0A0G1EMR3"/>
<dbReference type="Proteomes" id="UP000034050">
    <property type="component" value="Unassembled WGS sequence"/>
</dbReference>
<dbReference type="InterPro" id="IPR036515">
    <property type="entry name" value="Transposase_17_sf"/>
</dbReference>
<dbReference type="Gene3D" id="3.30.70.1290">
    <property type="entry name" value="Transposase IS200-like"/>
    <property type="match status" value="1"/>
</dbReference>
<dbReference type="STRING" id="1618446.UV61_C0032G0002"/>
<accession>A0A0G1EMR3</accession>
<proteinExistence type="predicted"/>
<dbReference type="GO" id="GO:0006313">
    <property type="term" value="P:DNA transposition"/>
    <property type="evidence" value="ECO:0007669"/>
    <property type="project" value="InterPro"/>
</dbReference>